<reference evidence="1" key="1">
    <citation type="submission" date="2022-09" db="EMBL/GenBank/DDBJ databases">
        <title>Actin cytoskeleton and complex cell architecture in an #Asgard archaeon.</title>
        <authorList>
            <person name="Ponce Toledo R.I."/>
            <person name="Schleper C."/>
            <person name="Rodrigues Oliveira T."/>
            <person name="Wollweber F."/>
            <person name="Xu J."/>
            <person name="Rittmann S."/>
            <person name="Klingl A."/>
            <person name="Pilhofer M."/>
        </authorList>
    </citation>
    <scope>NUCLEOTIDE SEQUENCE</scope>
    <source>
        <strain evidence="1">B-35</strain>
    </source>
</reference>
<proteinExistence type="predicted"/>
<accession>A0ABY6HRG9</accession>
<dbReference type="EMBL" id="CP104013">
    <property type="protein sequence ID" value="UYP46104.1"/>
    <property type="molecule type" value="Genomic_DNA"/>
</dbReference>
<sequence length="78" mass="9620">MRKKKKSNQMIEEVIRINEFKPLYTKQIKYEREIAELKSKFMRHQISPKEYYEEYESLGLKLRKVQHLIRTNFPNQSS</sequence>
<keyword evidence="2" id="KW-1185">Reference proteome</keyword>
<name>A0ABY6HRG9_9ARCH</name>
<evidence type="ECO:0000313" key="1">
    <source>
        <dbReference type="EMBL" id="UYP46104.1"/>
    </source>
</evidence>
<gene>
    <name evidence="1" type="ORF">NEF87_002389</name>
</gene>
<organism evidence="1 2">
    <name type="scientific">Candidatus Lokiarchaeum ossiferum</name>
    <dbReference type="NCBI Taxonomy" id="2951803"/>
    <lineage>
        <taxon>Archaea</taxon>
        <taxon>Promethearchaeati</taxon>
        <taxon>Promethearchaeota</taxon>
        <taxon>Promethearchaeia</taxon>
        <taxon>Promethearchaeales</taxon>
        <taxon>Promethearchaeaceae</taxon>
        <taxon>Candidatus Lokiarchaeum</taxon>
    </lineage>
</organism>
<dbReference type="Proteomes" id="UP001208689">
    <property type="component" value="Chromosome"/>
</dbReference>
<protein>
    <submittedName>
        <fullName evidence="1">Uncharacterized protein</fullName>
    </submittedName>
</protein>
<evidence type="ECO:0000313" key="2">
    <source>
        <dbReference type="Proteomes" id="UP001208689"/>
    </source>
</evidence>